<feature type="region of interest" description="Disordered" evidence="11">
    <location>
        <begin position="2082"/>
        <end position="2113"/>
    </location>
</feature>
<feature type="compositionally biased region" description="Polar residues" evidence="11">
    <location>
        <begin position="1919"/>
        <end position="1928"/>
    </location>
</feature>
<feature type="domain" description="TOG" evidence="12">
    <location>
        <begin position="2"/>
        <end position="236"/>
    </location>
</feature>
<dbReference type="GO" id="GO:0051010">
    <property type="term" value="F:microtubule plus-end binding"/>
    <property type="evidence" value="ECO:0007669"/>
    <property type="project" value="InterPro"/>
</dbReference>
<evidence type="ECO:0000256" key="8">
    <source>
        <dbReference type="ARBA" id="ARBA00023212"/>
    </source>
</evidence>
<feature type="compositionally biased region" description="Low complexity" evidence="11">
    <location>
        <begin position="1129"/>
        <end position="1141"/>
    </location>
</feature>
<dbReference type="InterPro" id="IPR016024">
    <property type="entry name" value="ARM-type_fold"/>
</dbReference>
<keyword evidence="6" id="KW-0677">Repeat</keyword>
<dbReference type="Gene3D" id="1.25.10.10">
    <property type="entry name" value="Leucine-rich Repeat Variant"/>
    <property type="match status" value="5"/>
</dbReference>
<evidence type="ECO:0000256" key="1">
    <source>
        <dbReference type="ARBA" id="ARBA00004186"/>
    </source>
</evidence>
<dbReference type="GO" id="GO:0046785">
    <property type="term" value="P:microtubule polymerization"/>
    <property type="evidence" value="ECO:0007669"/>
    <property type="project" value="InterPro"/>
</dbReference>
<keyword evidence="5" id="KW-0493">Microtubule</keyword>
<evidence type="ECO:0000259" key="12">
    <source>
        <dbReference type="SMART" id="SM01349"/>
    </source>
</evidence>
<feature type="region of interest" description="Disordered" evidence="11">
    <location>
        <begin position="1469"/>
        <end position="1633"/>
    </location>
</feature>
<dbReference type="FunFam" id="1.25.10.10:FF:000019">
    <property type="entry name" value="Cytoskeleton-associated protein 5"/>
    <property type="match status" value="1"/>
</dbReference>
<keyword evidence="7" id="KW-0131">Cell cycle</keyword>
<evidence type="ECO:0000256" key="4">
    <source>
        <dbReference type="ARBA" id="ARBA00022618"/>
    </source>
</evidence>
<dbReference type="EMBL" id="JAACJJ010000001">
    <property type="protein sequence ID" value="KAF5330900.1"/>
    <property type="molecule type" value="Genomic_DNA"/>
</dbReference>
<evidence type="ECO:0000256" key="7">
    <source>
        <dbReference type="ARBA" id="ARBA00022776"/>
    </source>
</evidence>
<evidence type="ECO:0000256" key="3">
    <source>
        <dbReference type="ARBA" id="ARBA00022490"/>
    </source>
</evidence>
<dbReference type="GO" id="GO:1990571">
    <property type="term" value="P:meiotic centromere clustering"/>
    <property type="evidence" value="ECO:0007669"/>
    <property type="project" value="UniProtKB-ARBA"/>
</dbReference>
<keyword evidence="14" id="KW-1185">Reference proteome</keyword>
<dbReference type="Proteomes" id="UP000567179">
    <property type="component" value="Unassembled WGS sequence"/>
</dbReference>
<keyword evidence="4" id="KW-0132">Cell division</keyword>
<feature type="compositionally biased region" description="Low complexity" evidence="11">
    <location>
        <begin position="548"/>
        <end position="565"/>
    </location>
</feature>
<feature type="compositionally biased region" description="Pro residues" evidence="11">
    <location>
        <begin position="566"/>
        <end position="575"/>
    </location>
</feature>
<dbReference type="GO" id="GO:0030951">
    <property type="term" value="P:establishment or maintenance of microtubule cytoskeleton polarity"/>
    <property type="evidence" value="ECO:0007669"/>
    <property type="project" value="InterPro"/>
</dbReference>
<sequence>MDGPPPAEEDFTSLPISERLAHKNWKARVSAYEALIKSFGNSASDTDPVFKPYVNNPDLLKKIATDANAVAQEKGVECLVALVKFAGETAAKTRETVVPALVEKCLGSTRVGTKIQAIELALQYVEVENGGAGVVADLLPGLAAKQPKAVAGSITALKEVIRVFGSPVIPCPPILKALPKIFSHSDKTVRAEGSTLTVTLYQYIGPAVEPFLGDLKPVQVKELKDSFEALEAEGKGYKTLKPERVTRAQAREVVVGDAVEDAQEEQDLSPPDPRSFAEPVNIVPKMPASFYTNLKSSKWKERKEALDELSTLVSSTLVIEDAPDLGELSRLLAGCIAKDANVNCVIVAANCLEGLAKGMQKSFAKHHESVVPLMLERLKERKANVTDPIGTALDAIFATTTLTDIIPDLDAALKSKNPQVKEGTLKFLGRAIASATVPIQSAQIKPLAETLATLLEDGFEGARNEAATAFGTLMKMVGERPLNATMETLPDLRKAKIKEAFDKATIKCKTGGPAPTKPTPAAAPAKKLPVGAKPPPTAAQQEDESPPAKKTAAVAKPPAKLTAKKPAPPAAPAPSAPKKAAPPVAASKTSGKSAPSAAAANLDVVKYKHTPEDADALAADLIPGSILTDLGDANWKTRLAALEEMTTWLQGEVQTVDAEVVTRTLAKKGWSEKNFQVSAKIYGCLTLLAQECPSFGRACVAICVGHLTEKLGDLKLKKPAGDTLLSFAEKTSLQFVLGQSYEPLSKQKAPKTLADAITWINTALVDFGISGLSLRGLIDFLKTALGNSNAAVRTSATKTLVTVKIFAGPSVKDLIEDLNPQLLNTITSEFDKAEGQSPPEPTRVSADLANFTSESGGGGGPTAAAGGADPLDELFPRVDLDGLFKGTTILTDAKSDAWKTKKEALESLQAILDQGSNKRLKPNMGEIGQILKSRVSDSNKAVQVLALDIVSRIATGMGKPFDKHARLIAQPICTVLSDQKANIRAAGVQTLSAIAEACEGVDCLIASVATAMETTNPLQKGTLIGWAVDWFKEHPTQPGLDLKPWVPQVVISLDDRSADVRKASQALLPTLIQCSSFDYVMQQTNSLKPASRNSAVPLIQAARPTASEPPPAPAPQKAVPVPKVVAAPEAPPAKSSVPASPTEASMPEPKPALKGLGVRRKLPQGLNSRPDSRADSVDSVSTIAKKPIPTSSAASKPQAPPIVNNSLPFSNMNLETRKQRLAKDASRWVNEGGPTRKDLAEALQSQMEPHSSKDLVARLFSHDHNAVNDHIAGLTAMAEFYLGAVDGDEHLEKLCLANLDFPLKYASIKLHEPQPNLISKCLDVTEAVLSFLRSVNYQLTDNEALCFIPTVIFKLGDAREPVRTRAQQIIRTLPTVYAYSRIFQLLLDHGLKAKVAKTRQGTLDELSNILKKSGMGACDPPKAFPAIASLLSDKDPSVRKSTLGVLGEAYTLVGEKVWSLVGSLSSKDKTQLEERLRRVPGPSSQTKPDTSPAQAPTPQAAAVPAVSRLAGLQRPSSPSVSRLARPASPANVVRSASPAVPTRSESPTRSTGSSQPAPSAIPTSPTKAKPRSLLPSRLGRPRTNIGQPTSSQLAREEPDHEPPATAPPRPMEQLLRNEKPPPREESPPQPDAADDITLIISSILSSDPSRSVDALKKIQKILSVGPDNGAASPQYRELAEHTEGLVETITLQMSHVFEHSNELVLDENFRLAKHLIQTLNNFCDHSFLAESLTVDILTALLEELTLRLLETDDNPVKKVKDLSRFINMIILRLFATGRRMSIFRALFSLLLQIVKPFPSNGVLADSKEAKVAELVLKCVWKLARNIPQDLGEGQLDPVELFPAIEHFLQSVPPNEWRARATNKVPCGDMPLRTIKVIIQHVVAHYGDDVYDLLSAAFDDPSATIVYPYVYRILNSNATKKATSSRQNGHGNGSGTGPYDHPPSPGSSRPMSPHGTVSSVHSGPRPYSHRTTPSSSSTPDNGQYSPTVEEPDPDAQLLIIIGHISSETTGALHKEGITELHHFLKQYPHKKSKVEKMLESTGPAFRKYINRALASRAAEDQERDVAVADTLSRLEYNGQESVKVPATPRTPNAYTESVGAKSPPRGSTILDGADTQEKLSRLHDIFQYRSSTLSGGGSSQGHTTPSRTSMS</sequence>
<protein>
    <recommendedName>
        <fullName evidence="12">TOG domain-containing protein</fullName>
    </recommendedName>
</protein>
<feature type="compositionally biased region" description="Low complexity" evidence="11">
    <location>
        <begin position="576"/>
        <end position="588"/>
    </location>
</feature>
<dbReference type="SUPFAM" id="SSF48371">
    <property type="entry name" value="ARM repeat"/>
    <property type="match status" value="3"/>
</dbReference>
<comment type="similarity">
    <text evidence="2">Belongs to the CLASP family.</text>
</comment>
<feature type="domain" description="TOG" evidence="12">
    <location>
        <begin position="275"/>
        <end position="514"/>
    </location>
</feature>
<feature type="region of interest" description="Disordered" evidence="11">
    <location>
        <begin position="2128"/>
        <end position="2150"/>
    </location>
</feature>
<comment type="caution">
    <text evidence="13">The sequence shown here is derived from an EMBL/GenBank/DDBJ whole genome shotgun (WGS) entry which is preliminary data.</text>
</comment>
<dbReference type="GO" id="GO:0000022">
    <property type="term" value="P:mitotic spindle elongation"/>
    <property type="evidence" value="ECO:0007669"/>
    <property type="project" value="UniProtKB-ARBA"/>
</dbReference>
<dbReference type="FunFam" id="1.25.10.10:FF:000068">
    <property type="entry name" value="cytoskeleton-associated protein 5 isoform X1"/>
    <property type="match status" value="1"/>
</dbReference>
<name>A0A8H5BWU1_9AGAR</name>
<evidence type="ECO:0000256" key="6">
    <source>
        <dbReference type="ARBA" id="ARBA00022737"/>
    </source>
</evidence>
<comment type="similarity">
    <text evidence="9">Belongs to the TOG/XMAP215 family.</text>
</comment>
<dbReference type="InterPro" id="IPR021133">
    <property type="entry name" value="HEAT_type_2"/>
</dbReference>
<keyword evidence="3" id="KW-0963">Cytoplasm</keyword>
<feature type="domain" description="TOG" evidence="12">
    <location>
        <begin position="1241"/>
        <end position="1485"/>
    </location>
</feature>
<feature type="region of interest" description="Disordered" evidence="11">
    <location>
        <begin position="1129"/>
        <end position="1209"/>
    </location>
</feature>
<dbReference type="GO" id="GO:0051301">
    <property type="term" value="P:cell division"/>
    <property type="evidence" value="ECO:0007669"/>
    <property type="project" value="UniProtKB-KW"/>
</dbReference>
<dbReference type="InterPro" id="IPR048491">
    <property type="entry name" value="XMAP215_CLASP_TOG"/>
</dbReference>
<feature type="compositionally biased region" description="Low complexity" evidence="11">
    <location>
        <begin position="1490"/>
        <end position="1507"/>
    </location>
</feature>
<evidence type="ECO:0000256" key="11">
    <source>
        <dbReference type="SAM" id="MobiDB-lite"/>
    </source>
</evidence>
<dbReference type="GO" id="GO:0099070">
    <property type="term" value="C:static microtubule bundle"/>
    <property type="evidence" value="ECO:0007669"/>
    <property type="project" value="UniProtKB-ARBA"/>
</dbReference>
<dbReference type="GO" id="GO:1990498">
    <property type="term" value="C:mitotic spindle microtubule"/>
    <property type="evidence" value="ECO:0007669"/>
    <property type="project" value="UniProtKB-ARBA"/>
</dbReference>
<dbReference type="GO" id="GO:0051315">
    <property type="term" value="P:attachment of mitotic spindle microtubules to kinetochore"/>
    <property type="evidence" value="ECO:0007669"/>
    <property type="project" value="UniProtKB-ARBA"/>
</dbReference>
<dbReference type="InterPro" id="IPR034085">
    <property type="entry name" value="TOG"/>
</dbReference>
<dbReference type="OrthoDB" id="205662at2759"/>
<keyword evidence="8" id="KW-0206">Cytoskeleton</keyword>
<gene>
    <name evidence="13" type="ORF">D9619_005554</name>
</gene>
<dbReference type="FunFam" id="1.25.10.10:FF:000063">
    <property type="entry name" value="Putative cytoskeleton-associated protein 5"/>
    <property type="match status" value="1"/>
</dbReference>
<evidence type="ECO:0000256" key="2">
    <source>
        <dbReference type="ARBA" id="ARBA00009549"/>
    </source>
</evidence>
<proteinExistence type="inferred from homology"/>
<feature type="compositionally biased region" description="Basic and acidic residues" evidence="11">
    <location>
        <begin position="1615"/>
        <end position="1626"/>
    </location>
</feature>
<keyword evidence="7" id="KW-0498">Mitosis</keyword>
<accession>A0A8H5BWU1</accession>
<dbReference type="Pfam" id="PF12348">
    <property type="entry name" value="CLASP_N"/>
    <property type="match status" value="1"/>
</dbReference>
<feature type="compositionally biased region" description="Low complexity" evidence="11">
    <location>
        <begin position="2139"/>
        <end position="2150"/>
    </location>
</feature>
<feature type="compositionally biased region" description="Low complexity" evidence="11">
    <location>
        <begin position="1963"/>
        <end position="1978"/>
    </location>
</feature>
<feature type="domain" description="TOG" evidence="12">
    <location>
        <begin position="873"/>
        <end position="1108"/>
    </location>
</feature>
<dbReference type="PANTHER" id="PTHR12609">
    <property type="entry name" value="MICROTUBULE ASSOCIATED PROTEIN XMAP215"/>
    <property type="match status" value="1"/>
</dbReference>
<dbReference type="Pfam" id="PF21041">
    <property type="entry name" value="XMAP215_CLASP_TOG"/>
    <property type="match status" value="4"/>
</dbReference>
<feature type="compositionally biased region" description="Low complexity" evidence="11">
    <location>
        <begin position="507"/>
        <end position="531"/>
    </location>
</feature>
<dbReference type="GO" id="GO:0061863">
    <property type="term" value="F:microtubule plus end polymerase"/>
    <property type="evidence" value="ECO:0007669"/>
    <property type="project" value="InterPro"/>
</dbReference>
<comment type="subcellular location">
    <subcellularLocation>
        <location evidence="1">Cytoplasm</location>
        <location evidence="1">Cytoskeleton</location>
        <location evidence="1">Spindle</location>
    </subcellularLocation>
</comment>
<dbReference type="GO" id="GO:0005881">
    <property type="term" value="C:cytoplasmic microtubule"/>
    <property type="evidence" value="ECO:0007669"/>
    <property type="project" value="UniProtKB-ARBA"/>
</dbReference>
<evidence type="ECO:0000313" key="14">
    <source>
        <dbReference type="Proteomes" id="UP000567179"/>
    </source>
</evidence>
<evidence type="ECO:0000313" key="13">
    <source>
        <dbReference type="EMBL" id="KAF5330900.1"/>
    </source>
</evidence>
<evidence type="ECO:0000256" key="9">
    <source>
        <dbReference type="ARBA" id="ARBA00025722"/>
    </source>
</evidence>
<feature type="region of interest" description="Disordered" evidence="11">
    <location>
        <begin position="507"/>
        <end position="595"/>
    </location>
</feature>
<feature type="compositionally biased region" description="Polar residues" evidence="11">
    <location>
        <begin position="1584"/>
        <end position="1593"/>
    </location>
</feature>
<evidence type="ECO:0000256" key="5">
    <source>
        <dbReference type="ARBA" id="ARBA00022701"/>
    </source>
</evidence>
<dbReference type="SMART" id="SM01349">
    <property type="entry name" value="TOG"/>
    <property type="match status" value="5"/>
</dbReference>
<feature type="compositionally biased region" description="Low complexity" evidence="11">
    <location>
        <begin position="1571"/>
        <end position="1582"/>
    </location>
</feature>
<organism evidence="13 14">
    <name type="scientific">Psilocybe cf. subviscida</name>
    <dbReference type="NCBI Taxonomy" id="2480587"/>
    <lineage>
        <taxon>Eukaryota</taxon>
        <taxon>Fungi</taxon>
        <taxon>Dikarya</taxon>
        <taxon>Basidiomycota</taxon>
        <taxon>Agaricomycotina</taxon>
        <taxon>Agaricomycetes</taxon>
        <taxon>Agaricomycetidae</taxon>
        <taxon>Agaricales</taxon>
        <taxon>Agaricineae</taxon>
        <taxon>Strophariaceae</taxon>
        <taxon>Psilocybe</taxon>
    </lineage>
</organism>
<feature type="region of interest" description="Disordered" evidence="11">
    <location>
        <begin position="1919"/>
        <end position="1989"/>
    </location>
</feature>
<evidence type="ECO:0000256" key="10">
    <source>
        <dbReference type="PROSITE-ProRule" id="PRU00103"/>
    </source>
</evidence>
<feature type="compositionally biased region" description="Polar residues" evidence="11">
    <location>
        <begin position="1543"/>
        <end position="1566"/>
    </location>
</feature>
<reference evidence="13 14" key="1">
    <citation type="journal article" date="2020" name="ISME J.">
        <title>Uncovering the hidden diversity of litter-decomposition mechanisms in mushroom-forming fungi.</title>
        <authorList>
            <person name="Floudas D."/>
            <person name="Bentzer J."/>
            <person name="Ahren D."/>
            <person name="Johansson T."/>
            <person name="Persson P."/>
            <person name="Tunlid A."/>
        </authorList>
    </citation>
    <scope>NUCLEOTIDE SEQUENCE [LARGE SCALE GENOMIC DNA]</scope>
    <source>
        <strain evidence="13 14">CBS 101986</strain>
    </source>
</reference>
<dbReference type="InterPro" id="IPR024395">
    <property type="entry name" value="CLASP_N_dom"/>
</dbReference>
<dbReference type="InterPro" id="IPR011989">
    <property type="entry name" value="ARM-like"/>
</dbReference>
<dbReference type="GO" id="GO:0044732">
    <property type="term" value="C:mitotic spindle pole body"/>
    <property type="evidence" value="ECO:0007669"/>
    <property type="project" value="UniProtKB-ARBA"/>
</dbReference>
<dbReference type="PROSITE" id="PS50077">
    <property type="entry name" value="HEAT_REPEAT"/>
    <property type="match status" value="1"/>
</dbReference>
<dbReference type="InterPro" id="IPR045110">
    <property type="entry name" value="XMAP215"/>
</dbReference>
<feature type="domain" description="TOG" evidence="12">
    <location>
        <begin position="606"/>
        <end position="839"/>
    </location>
</feature>
<feature type="repeat" description="HEAT" evidence="10">
    <location>
        <begin position="1423"/>
        <end position="1457"/>
    </location>
</feature>